<protein>
    <recommendedName>
        <fullName evidence="2">HAT C-terminal dimerisation domain-containing protein</fullName>
    </recommendedName>
</protein>
<feature type="transmembrane region" description="Helical" evidence="1">
    <location>
        <begin position="14"/>
        <end position="36"/>
    </location>
</feature>
<evidence type="ECO:0000313" key="4">
    <source>
        <dbReference type="Proteomes" id="UP000015105"/>
    </source>
</evidence>
<feature type="domain" description="HAT C-terminal dimerisation" evidence="2">
    <location>
        <begin position="7"/>
        <end position="66"/>
    </location>
</feature>
<dbReference type="PANTHER" id="PTHR11697">
    <property type="entry name" value="GENERAL TRANSCRIPTION FACTOR 2-RELATED ZINC FINGER PROTEIN"/>
    <property type="match status" value="1"/>
</dbReference>
<dbReference type="STRING" id="200361.A0A453H4B7"/>
<dbReference type="Pfam" id="PF05699">
    <property type="entry name" value="Dimer_Tnp_hAT"/>
    <property type="match status" value="1"/>
</dbReference>
<dbReference type="InterPro" id="IPR055298">
    <property type="entry name" value="AtLOH3-like"/>
</dbReference>
<proteinExistence type="predicted"/>
<keyword evidence="1" id="KW-0812">Transmembrane</keyword>
<accession>A0A453H4B7</accession>
<reference evidence="3" key="3">
    <citation type="journal article" date="2017" name="Nature">
        <title>Genome sequence of the progenitor of the wheat D genome Aegilops tauschii.</title>
        <authorList>
            <person name="Luo M.C."/>
            <person name="Gu Y.Q."/>
            <person name="Puiu D."/>
            <person name="Wang H."/>
            <person name="Twardziok S.O."/>
            <person name="Deal K.R."/>
            <person name="Huo N."/>
            <person name="Zhu T."/>
            <person name="Wang L."/>
            <person name="Wang Y."/>
            <person name="McGuire P.E."/>
            <person name="Liu S."/>
            <person name="Long H."/>
            <person name="Ramasamy R.K."/>
            <person name="Rodriguez J.C."/>
            <person name="Van S.L."/>
            <person name="Yuan L."/>
            <person name="Wang Z."/>
            <person name="Xia Z."/>
            <person name="Xiao L."/>
            <person name="Anderson O.D."/>
            <person name="Ouyang S."/>
            <person name="Liang Y."/>
            <person name="Zimin A.V."/>
            <person name="Pertea G."/>
            <person name="Qi P."/>
            <person name="Bennetzen J.L."/>
            <person name="Dai X."/>
            <person name="Dawson M.W."/>
            <person name="Muller H.G."/>
            <person name="Kugler K."/>
            <person name="Rivarola-Duarte L."/>
            <person name="Spannagl M."/>
            <person name="Mayer K.F.X."/>
            <person name="Lu F.H."/>
            <person name="Bevan M.W."/>
            <person name="Leroy P."/>
            <person name="Li P."/>
            <person name="You F.M."/>
            <person name="Sun Q."/>
            <person name="Liu Z."/>
            <person name="Lyons E."/>
            <person name="Wicker T."/>
            <person name="Salzberg S.L."/>
            <person name="Devos K.M."/>
            <person name="Dvorak J."/>
        </authorList>
    </citation>
    <scope>NUCLEOTIDE SEQUENCE [LARGE SCALE GENOMIC DNA]</scope>
    <source>
        <strain evidence="3">cv. AL8/78</strain>
    </source>
</reference>
<dbReference type="Proteomes" id="UP000015105">
    <property type="component" value="Chromosome 4D"/>
</dbReference>
<evidence type="ECO:0000256" key="1">
    <source>
        <dbReference type="SAM" id="Phobius"/>
    </source>
</evidence>
<evidence type="ECO:0000313" key="3">
    <source>
        <dbReference type="EnsemblPlants" id="AET4Gv20060300.1"/>
    </source>
</evidence>
<name>A0A453H4B7_AEGTS</name>
<dbReference type="PANTHER" id="PTHR11697:SF230">
    <property type="entry name" value="ZINC FINGER, MYM DOMAIN CONTAINING 1"/>
    <property type="match status" value="1"/>
</dbReference>
<reference evidence="4" key="2">
    <citation type="journal article" date="2017" name="Nat. Plants">
        <title>The Aegilops tauschii genome reveals multiple impacts of transposons.</title>
        <authorList>
            <person name="Zhao G."/>
            <person name="Zou C."/>
            <person name="Li K."/>
            <person name="Wang K."/>
            <person name="Li T."/>
            <person name="Gao L."/>
            <person name="Zhang X."/>
            <person name="Wang H."/>
            <person name="Yang Z."/>
            <person name="Liu X."/>
            <person name="Jiang W."/>
            <person name="Mao L."/>
            <person name="Kong X."/>
            <person name="Jiao Y."/>
            <person name="Jia J."/>
        </authorList>
    </citation>
    <scope>NUCLEOTIDE SEQUENCE [LARGE SCALE GENOMIC DNA]</scope>
    <source>
        <strain evidence="4">cv. AL8/78</strain>
    </source>
</reference>
<keyword evidence="1" id="KW-0472">Membrane</keyword>
<dbReference type="SUPFAM" id="SSF53098">
    <property type="entry name" value="Ribonuclease H-like"/>
    <property type="match status" value="1"/>
</dbReference>
<reference evidence="3" key="5">
    <citation type="journal article" date="2021" name="G3 (Bethesda)">
        <title>Aegilops tauschii genome assembly Aet v5.0 features greater sequence contiguity and improved annotation.</title>
        <authorList>
            <person name="Wang L."/>
            <person name="Zhu T."/>
            <person name="Rodriguez J.C."/>
            <person name="Deal K.R."/>
            <person name="Dubcovsky J."/>
            <person name="McGuire P.E."/>
            <person name="Lux T."/>
            <person name="Spannagl M."/>
            <person name="Mayer K.F.X."/>
            <person name="Baldrich P."/>
            <person name="Meyers B.C."/>
            <person name="Huo N."/>
            <person name="Gu Y.Q."/>
            <person name="Zhou H."/>
            <person name="Devos K.M."/>
            <person name="Bennetzen J.L."/>
            <person name="Unver T."/>
            <person name="Budak H."/>
            <person name="Gulick P.J."/>
            <person name="Galiba G."/>
            <person name="Kalapos B."/>
            <person name="Nelson D.R."/>
            <person name="Li P."/>
            <person name="You F.M."/>
            <person name="Luo M.C."/>
            <person name="Dvorak J."/>
        </authorList>
    </citation>
    <scope>NUCLEOTIDE SEQUENCE [LARGE SCALE GENOMIC DNA]</scope>
    <source>
        <strain evidence="3">cv. AL8/78</strain>
    </source>
</reference>
<reference evidence="4" key="1">
    <citation type="journal article" date="2014" name="Science">
        <title>Ancient hybridizations among the ancestral genomes of bread wheat.</title>
        <authorList>
            <consortium name="International Wheat Genome Sequencing Consortium,"/>
            <person name="Marcussen T."/>
            <person name="Sandve S.R."/>
            <person name="Heier L."/>
            <person name="Spannagl M."/>
            <person name="Pfeifer M."/>
            <person name="Jakobsen K.S."/>
            <person name="Wulff B.B."/>
            <person name="Steuernagel B."/>
            <person name="Mayer K.F."/>
            <person name="Olsen O.A."/>
        </authorList>
    </citation>
    <scope>NUCLEOTIDE SEQUENCE [LARGE SCALE GENOMIC DNA]</scope>
    <source>
        <strain evidence="4">cv. AL8/78</strain>
    </source>
</reference>
<organism evidence="3 4">
    <name type="scientific">Aegilops tauschii subsp. strangulata</name>
    <name type="common">Goatgrass</name>
    <dbReference type="NCBI Taxonomy" id="200361"/>
    <lineage>
        <taxon>Eukaryota</taxon>
        <taxon>Viridiplantae</taxon>
        <taxon>Streptophyta</taxon>
        <taxon>Embryophyta</taxon>
        <taxon>Tracheophyta</taxon>
        <taxon>Spermatophyta</taxon>
        <taxon>Magnoliopsida</taxon>
        <taxon>Liliopsida</taxon>
        <taxon>Poales</taxon>
        <taxon>Poaceae</taxon>
        <taxon>BOP clade</taxon>
        <taxon>Pooideae</taxon>
        <taxon>Triticodae</taxon>
        <taxon>Triticeae</taxon>
        <taxon>Triticinae</taxon>
        <taxon>Aegilops</taxon>
    </lineage>
</organism>
<sequence length="94" mass="11015">TTMVETEKHLVFPLVYRIIELALLLPVSTASVERAFSAMKIIKSKLRSKMNDTWFNDLMICYTEREIFKGLDDDAIIKRFQAMKYRKGQLPRSN</sequence>
<keyword evidence="1" id="KW-1133">Transmembrane helix</keyword>
<dbReference type="Gramene" id="AET4Gv20060300.1">
    <property type="protein sequence ID" value="AET4Gv20060300.1"/>
    <property type="gene ID" value="AET4Gv20060300"/>
</dbReference>
<dbReference type="GO" id="GO:0046983">
    <property type="term" value="F:protein dimerization activity"/>
    <property type="evidence" value="ECO:0007669"/>
    <property type="project" value="InterPro"/>
</dbReference>
<evidence type="ECO:0000259" key="2">
    <source>
        <dbReference type="Pfam" id="PF05699"/>
    </source>
</evidence>
<reference evidence="3" key="4">
    <citation type="submission" date="2019-03" db="UniProtKB">
        <authorList>
            <consortium name="EnsemblPlants"/>
        </authorList>
    </citation>
    <scope>IDENTIFICATION</scope>
</reference>
<dbReference type="AlphaFoldDB" id="A0A453H4B7"/>
<dbReference type="InterPro" id="IPR012337">
    <property type="entry name" value="RNaseH-like_sf"/>
</dbReference>
<dbReference type="EnsemblPlants" id="AET4Gv20060300.1">
    <property type="protein sequence ID" value="AET4Gv20060300.1"/>
    <property type="gene ID" value="AET4Gv20060300"/>
</dbReference>
<dbReference type="InterPro" id="IPR008906">
    <property type="entry name" value="HATC_C_dom"/>
</dbReference>
<keyword evidence="4" id="KW-1185">Reference proteome</keyword>